<dbReference type="InterPro" id="IPR036443">
    <property type="entry name" value="Znf_RanBP2_sf"/>
</dbReference>
<keyword evidence="1" id="KW-0479">Metal-binding</keyword>
<evidence type="ECO:0000259" key="5">
    <source>
        <dbReference type="PROSITE" id="PS01358"/>
    </source>
</evidence>
<feature type="region of interest" description="Disordered" evidence="4">
    <location>
        <begin position="146"/>
        <end position="167"/>
    </location>
</feature>
<evidence type="ECO:0000313" key="7">
    <source>
        <dbReference type="Proteomes" id="UP000184330"/>
    </source>
</evidence>
<evidence type="ECO:0000256" key="2">
    <source>
        <dbReference type="ARBA" id="ARBA00022771"/>
    </source>
</evidence>
<dbReference type="GO" id="GO:0008270">
    <property type="term" value="F:zinc ion binding"/>
    <property type="evidence" value="ECO:0007669"/>
    <property type="project" value="UniProtKB-KW"/>
</dbReference>
<sequence>MPVRVYAKHEDPEDDPWFCEDCSYANHHSRETYLACEERNKLDHPTPKLLGHHHSSVYAETEGSGSQGGDTWFCEDCSYPNDPSRDTCLACEEKSKLHAVPKSPPVPHSHASCDHTANEKTSQDNSDLVENRKGLAFGQILTKTKITGYESTSAPHSPKTDFDDELG</sequence>
<feature type="compositionally biased region" description="Polar residues" evidence="4">
    <location>
        <begin position="146"/>
        <end position="155"/>
    </location>
</feature>
<protein>
    <recommendedName>
        <fullName evidence="5">RanBP2-type domain-containing protein</fullName>
    </recommendedName>
</protein>
<accession>A0A1L7WCQ3</accession>
<dbReference type="EMBL" id="FJOG01000001">
    <property type="protein sequence ID" value="CZR50528.1"/>
    <property type="molecule type" value="Genomic_DNA"/>
</dbReference>
<feature type="region of interest" description="Disordered" evidence="4">
    <location>
        <begin position="99"/>
        <end position="131"/>
    </location>
</feature>
<keyword evidence="2" id="KW-0863">Zinc-finger</keyword>
<keyword evidence="3" id="KW-0862">Zinc</keyword>
<evidence type="ECO:0000313" key="6">
    <source>
        <dbReference type="EMBL" id="CZR50528.1"/>
    </source>
</evidence>
<dbReference type="PROSITE" id="PS01358">
    <property type="entry name" value="ZF_RANBP2_1"/>
    <property type="match status" value="1"/>
</dbReference>
<dbReference type="SMART" id="SM00547">
    <property type="entry name" value="ZnF_RBZ"/>
    <property type="match status" value="2"/>
</dbReference>
<proteinExistence type="predicted"/>
<feature type="compositionally biased region" description="Basic and acidic residues" evidence="4">
    <location>
        <begin position="111"/>
        <end position="122"/>
    </location>
</feature>
<dbReference type="AlphaFoldDB" id="A0A1L7WCQ3"/>
<name>A0A1L7WCQ3_9HELO</name>
<evidence type="ECO:0000256" key="3">
    <source>
        <dbReference type="ARBA" id="ARBA00022833"/>
    </source>
</evidence>
<keyword evidence="7" id="KW-1185">Reference proteome</keyword>
<reference evidence="6 7" key="1">
    <citation type="submission" date="2016-03" db="EMBL/GenBank/DDBJ databases">
        <authorList>
            <person name="Ploux O."/>
        </authorList>
    </citation>
    <scope>NUCLEOTIDE SEQUENCE [LARGE SCALE GENOMIC DNA]</scope>
    <source>
        <strain evidence="6 7">UAMH 11012</strain>
    </source>
</reference>
<dbReference type="Gene3D" id="4.10.1060.10">
    <property type="entry name" value="Zinc finger, RanBP2-type"/>
    <property type="match status" value="1"/>
</dbReference>
<dbReference type="Proteomes" id="UP000184330">
    <property type="component" value="Unassembled WGS sequence"/>
</dbReference>
<evidence type="ECO:0000256" key="1">
    <source>
        <dbReference type="ARBA" id="ARBA00022723"/>
    </source>
</evidence>
<gene>
    <name evidence="6" type="ORF">PAC_00401</name>
</gene>
<dbReference type="InterPro" id="IPR001876">
    <property type="entry name" value="Znf_RanBP2"/>
</dbReference>
<dbReference type="SUPFAM" id="SSF90209">
    <property type="entry name" value="Ran binding protein zinc finger-like"/>
    <property type="match status" value="1"/>
</dbReference>
<evidence type="ECO:0000256" key="4">
    <source>
        <dbReference type="SAM" id="MobiDB-lite"/>
    </source>
</evidence>
<organism evidence="6 7">
    <name type="scientific">Phialocephala subalpina</name>
    <dbReference type="NCBI Taxonomy" id="576137"/>
    <lineage>
        <taxon>Eukaryota</taxon>
        <taxon>Fungi</taxon>
        <taxon>Dikarya</taxon>
        <taxon>Ascomycota</taxon>
        <taxon>Pezizomycotina</taxon>
        <taxon>Leotiomycetes</taxon>
        <taxon>Helotiales</taxon>
        <taxon>Mollisiaceae</taxon>
        <taxon>Phialocephala</taxon>
        <taxon>Phialocephala fortinii species complex</taxon>
    </lineage>
</organism>
<feature type="domain" description="RanBP2-type" evidence="5">
    <location>
        <begin position="72"/>
        <end position="91"/>
    </location>
</feature>